<dbReference type="Gene3D" id="3.30.70.100">
    <property type="match status" value="1"/>
</dbReference>
<proteinExistence type="predicted"/>
<dbReference type="InterPro" id="IPR010753">
    <property type="entry name" value="DUF1330"/>
</dbReference>
<feature type="domain" description="DUF1330" evidence="1">
    <location>
        <begin position="53"/>
        <end position="145"/>
    </location>
</feature>
<reference evidence="2 3" key="1">
    <citation type="submission" date="2023-08" db="EMBL/GenBank/DDBJ databases">
        <title>Implementing the SeqCode for naming new Mesorhizobium species isolated from Vachellia karroo root nodules.</title>
        <authorList>
            <person name="Van Lill M."/>
        </authorList>
    </citation>
    <scope>NUCLEOTIDE SEQUENCE [LARGE SCALE GENOMIC DNA]</scope>
    <source>
        <strain evidence="2 3">VK23A</strain>
    </source>
</reference>
<evidence type="ECO:0000313" key="2">
    <source>
        <dbReference type="EMBL" id="MDX8472259.1"/>
    </source>
</evidence>
<dbReference type="InterPro" id="IPR011008">
    <property type="entry name" value="Dimeric_a/b-barrel"/>
</dbReference>
<evidence type="ECO:0000259" key="1">
    <source>
        <dbReference type="Pfam" id="PF07045"/>
    </source>
</evidence>
<name>A0ABU4XBV3_9HYPH</name>
<dbReference type="EMBL" id="JAVIIZ010000004">
    <property type="protein sequence ID" value="MDX8472259.1"/>
    <property type="molecule type" value="Genomic_DNA"/>
</dbReference>
<accession>A0ABU4XBV3</accession>
<dbReference type="RefSeq" id="WP_320316477.1">
    <property type="nucleotide sequence ID" value="NZ_JAVIIX010000005.1"/>
</dbReference>
<protein>
    <submittedName>
        <fullName evidence="2">DUF1330 domain-containing protein</fullName>
    </submittedName>
</protein>
<dbReference type="SUPFAM" id="SSF54909">
    <property type="entry name" value="Dimeric alpha+beta barrel"/>
    <property type="match status" value="1"/>
</dbReference>
<dbReference type="Proteomes" id="UP001271780">
    <property type="component" value="Unassembled WGS sequence"/>
</dbReference>
<dbReference type="Pfam" id="PF07045">
    <property type="entry name" value="DUF1330"/>
    <property type="match status" value="1"/>
</dbReference>
<gene>
    <name evidence="2" type="ORF">RFM27_09270</name>
</gene>
<keyword evidence="3" id="KW-1185">Reference proteome</keyword>
<comment type="caution">
    <text evidence="2">The sequence shown here is derived from an EMBL/GenBank/DDBJ whole genome shotgun (WGS) entry which is preliminary data.</text>
</comment>
<sequence>MATTGRIARYWMTWRGRPDGIARELDKLQVPVLAHEAAKLGRNTWREEQFGVKGYWLIIGTEISDQEAQAEYGRLWNPIGEKYQARLSAAKNAPLLMEARDARRMVVVEFPTFELAKACYADPAYDEAKRLALQASNRVLVIFEGELG</sequence>
<evidence type="ECO:0000313" key="3">
    <source>
        <dbReference type="Proteomes" id="UP001271780"/>
    </source>
</evidence>
<organism evidence="2 3">
    <name type="scientific">Mesorhizobium dulcispinae</name>
    <dbReference type="NCBI Taxonomy" id="3072316"/>
    <lineage>
        <taxon>Bacteria</taxon>
        <taxon>Pseudomonadati</taxon>
        <taxon>Pseudomonadota</taxon>
        <taxon>Alphaproteobacteria</taxon>
        <taxon>Hyphomicrobiales</taxon>
        <taxon>Phyllobacteriaceae</taxon>
        <taxon>Mesorhizobium</taxon>
    </lineage>
</organism>